<gene>
    <name evidence="1" type="ORF">RFEPED_1272</name>
</gene>
<sequence length="38" mass="4438">MRLPRRYAPRKALLRGYLIVIARSEALLQSSKNNKKIL</sequence>
<dbReference type="AlphaFoldDB" id="A0A0F3MSW6"/>
<comment type="caution">
    <text evidence="1">The sequence shown here is derived from an EMBL/GenBank/DDBJ whole genome shotgun (WGS) entry which is preliminary data.</text>
</comment>
<accession>A0A0F3MSW6</accession>
<name>A0A0F3MSW6_RICFI</name>
<dbReference type="EMBL" id="LANQ01000001">
    <property type="protein sequence ID" value="KJV58878.1"/>
    <property type="molecule type" value="Genomic_DNA"/>
</dbReference>
<organism evidence="1 2">
    <name type="scientific">Rickettsia felis str. Pedreira</name>
    <dbReference type="NCBI Taxonomy" id="1359196"/>
    <lineage>
        <taxon>Bacteria</taxon>
        <taxon>Pseudomonadati</taxon>
        <taxon>Pseudomonadota</taxon>
        <taxon>Alphaproteobacteria</taxon>
        <taxon>Rickettsiales</taxon>
        <taxon>Rickettsiaceae</taxon>
        <taxon>Rickettsieae</taxon>
        <taxon>Rickettsia</taxon>
        <taxon>spotted fever group</taxon>
    </lineage>
</organism>
<reference evidence="1 2" key="1">
    <citation type="submission" date="2015-01" db="EMBL/GenBank/DDBJ databases">
        <title>Genome Sequencing of Rickettsiales.</title>
        <authorList>
            <person name="Daugherty S.C."/>
            <person name="Su Q."/>
            <person name="Abolude K."/>
            <person name="Beier-Sexton M."/>
            <person name="Carlyon J.A."/>
            <person name="Carter R."/>
            <person name="Day N.P."/>
            <person name="Dumler S.J."/>
            <person name="Dyachenko V."/>
            <person name="Godinez A."/>
            <person name="Kurtti T.J."/>
            <person name="Lichay M."/>
            <person name="Mullins K.E."/>
            <person name="Ott S."/>
            <person name="Pappas-Brown V."/>
            <person name="Paris D.H."/>
            <person name="Patel P."/>
            <person name="Richards A.L."/>
            <person name="Sadzewicz L."/>
            <person name="Sears K."/>
            <person name="Seidman D."/>
            <person name="Sengamalay N."/>
            <person name="Stenos J."/>
            <person name="Tallon L.J."/>
            <person name="Vincent G."/>
            <person name="Fraser C.M."/>
            <person name="Munderloh U."/>
            <person name="Dunning-Hotopp J.C."/>
        </authorList>
    </citation>
    <scope>NUCLEOTIDE SEQUENCE [LARGE SCALE GENOMIC DNA]</scope>
    <source>
        <strain evidence="1 2">Pedreira</strain>
    </source>
</reference>
<dbReference type="PATRIC" id="fig|1359196.3.peg.1232"/>
<proteinExistence type="predicted"/>
<dbReference type="Proteomes" id="UP000033475">
    <property type="component" value="Unassembled WGS sequence"/>
</dbReference>
<protein>
    <submittedName>
        <fullName evidence="1">Uncharacterized protein</fullName>
    </submittedName>
</protein>
<evidence type="ECO:0000313" key="1">
    <source>
        <dbReference type="EMBL" id="KJV58878.1"/>
    </source>
</evidence>
<evidence type="ECO:0000313" key="2">
    <source>
        <dbReference type="Proteomes" id="UP000033475"/>
    </source>
</evidence>